<sequence>MGEDPHVTGELPRGRRWSARTTWASRLNVPLRAFLHTETGSARVLLAAAVAALAWANLDESSYESLWGTTLSVQLGGWQLSHDLRYWVNSGLMTFFFLVIGLEVRRDFDLGELRERRRLTLPLLAGIGGILAPIAIYLAFNAGQPTAVGWGVVMATDTALALGMLAVLGPRFSDRLRNFLLTVAVVDDLIVIAVLAIAYPEHPSPTALFVAAGIFALVLLIRAAGWRWGPGYLLLGVAAWLAVSESGVDPVVVGLVMGLLTYAYAPARTELQRAADRFRLFREQPSPQLARSVRAGLAAALSPNDRLQHIYHPWASYLIVPLFALANVGVVVDGELLARAATSPVTLGVLFAYVVGKPAGIVIASMLVARLSHNRFRAPVGWAAIIGVGTVSGIGFTIALLIATHALHGPALDEAKVGILVATVGASVTTWLVFRLAARLPPARRARALLGASEGIIDLMVPVDPDRDHVRGPREAPVTVVEYGDFECPYCGQAEPAVRELLSDFTNIRYVWRHLPLTDVHPYAQVAAEAAEAAGEQGAFWEMHDLLLAHQGELRPADLLRYAERLDLDLDRFREHLADRRGAVRIAEDVDGADLSSVSGTPTFFVNGRRHHGTYNIEALSAAVTSAFAGTRLRPGDDREPDRRRKVGSEQPDEEPGT</sequence>
<evidence type="ECO:0000256" key="6">
    <source>
        <dbReference type="ARBA" id="ARBA00022692"/>
    </source>
</evidence>
<feature type="domain" description="Thioredoxin" evidence="14">
    <location>
        <begin position="434"/>
        <end position="629"/>
    </location>
</feature>
<keyword evidence="5 12" id="KW-1003">Cell membrane</keyword>
<reference evidence="15 16" key="1">
    <citation type="submission" date="2021-03" db="EMBL/GenBank/DDBJ databases">
        <title>Whole genome shotgun sequence of Salinispora arenicola NBRC 105043.</title>
        <authorList>
            <person name="Komaki H."/>
            <person name="Tamura T."/>
        </authorList>
    </citation>
    <scope>NUCLEOTIDE SEQUENCE [LARGE SCALE GENOMIC DNA]</scope>
    <source>
        <strain evidence="15 16">NBRC 105043</strain>
    </source>
</reference>
<feature type="transmembrane region" description="Helical" evidence="12">
    <location>
        <begin position="205"/>
        <end position="221"/>
    </location>
</feature>
<evidence type="ECO:0000313" key="16">
    <source>
        <dbReference type="Proteomes" id="UP000677457"/>
    </source>
</evidence>
<organism evidence="15 16">
    <name type="scientific">Salinispora arenicola</name>
    <dbReference type="NCBI Taxonomy" id="168697"/>
    <lineage>
        <taxon>Bacteria</taxon>
        <taxon>Bacillati</taxon>
        <taxon>Actinomycetota</taxon>
        <taxon>Actinomycetes</taxon>
        <taxon>Micromonosporales</taxon>
        <taxon>Micromonosporaceae</taxon>
        <taxon>Salinispora</taxon>
    </lineage>
</organism>
<evidence type="ECO:0000256" key="10">
    <source>
        <dbReference type="ARBA" id="ARBA00023136"/>
    </source>
</evidence>
<dbReference type="NCBIfam" id="TIGR00773">
    <property type="entry name" value="NhaA"/>
    <property type="match status" value="1"/>
</dbReference>
<dbReference type="PANTHER" id="PTHR30341">
    <property type="entry name" value="SODIUM ION/PROTON ANTIPORTER NHAA-RELATED"/>
    <property type="match status" value="1"/>
</dbReference>
<evidence type="ECO:0000256" key="1">
    <source>
        <dbReference type="ARBA" id="ARBA00004429"/>
    </source>
</evidence>
<dbReference type="EMBL" id="BOQM01000045">
    <property type="protein sequence ID" value="GIM87645.1"/>
    <property type="molecule type" value="Genomic_DNA"/>
</dbReference>
<comment type="catalytic activity">
    <reaction evidence="12">
        <text>Na(+)(in) + 2 H(+)(out) = Na(+)(out) + 2 H(+)(in)</text>
        <dbReference type="Rhea" id="RHEA:29251"/>
        <dbReference type="ChEBI" id="CHEBI:15378"/>
        <dbReference type="ChEBI" id="CHEBI:29101"/>
    </reaction>
</comment>
<evidence type="ECO:0000256" key="12">
    <source>
        <dbReference type="HAMAP-Rule" id="MF_01844"/>
    </source>
</evidence>
<keyword evidence="7 12" id="KW-1133">Transmembrane helix</keyword>
<dbReference type="PANTHER" id="PTHR30341:SF0">
    <property type="entry name" value="NA(+)_H(+) ANTIPORTER NHAA"/>
    <property type="match status" value="1"/>
</dbReference>
<evidence type="ECO:0000256" key="8">
    <source>
        <dbReference type="ARBA" id="ARBA00023053"/>
    </source>
</evidence>
<dbReference type="Gene3D" id="1.20.1530.10">
    <property type="entry name" value="Na+/H+ antiporter like domain"/>
    <property type="match status" value="1"/>
</dbReference>
<evidence type="ECO:0000259" key="14">
    <source>
        <dbReference type="PROSITE" id="PS51352"/>
    </source>
</evidence>
<evidence type="ECO:0000256" key="2">
    <source>
        <dbReference type="ARBA" id="ARBA00007006"/>
    </source>
</evidence>
<dbReference type="Gene3D" id="3.40.30.10">
    <property type="entry name" value="Glutaredoxin"/>
    <property type="match status" value="1"/>
</dbReference>
<dbReference type="InterPro" id="IPR012336">
    <property type="entry name" value="Thioredoxin-like_fold"/>
</dbReference>
<comment type="function">
    <text evidence="12">Na(+)/H(+) antiporter that extrudes sodium in exchange for external protons.</text>
</comment>
<proteinExistence type="inferred from homology"/>
<keyword evidence="6 12" id="KW-0812">Transmembrane</keyword>
<dbReference type="SUPFAM" id="SSF52833">
    <property type="entry name" value="Thioredoxin-like"/>
    <property type="match status" value="1"/>
</dbReference>
<feature type="transmembrane region" description="Helical" evidence="12">
    <location>
        <begin position="123"/>
        <end position="142"/>
    </location>
</feature>
<name>A0ABQ4JXH5_SALAC</name>
<evidence type="ECO:0000256" key="5">
    <source>
        <dbReference type="ARBA" id="ARBA00022475"/>
    </source>
</evidence>
<evidence type="ECO:0000313" key="15">
    <source>
        <dbReference type="EMBL" id="GIM87645.1"/>
    </source>
</evidence>
<keyword evidence="9 12" id="KW-0406">Ion transport</keyword>
<feature type="transmembrane region" description="Helical" evidence="12">
    <location>
        <begin position="415"/>
        <end position="437"/>
    </location>
</feature>
<feature type="transmembrane region" description="Helical" evidence="12">
    <location>
        <begin position="344"/>
        <end position="368"/>
    </location>
</feature>
<dbReference type="InterPro" id="IPR013766">
    <property type="entry name" value="Thioredoxin_domain"/>
</dbReference>
<protein>
    <recommendedName>
        <fullName evidence="12">Na(+)/H(+) antiporter NhaA</fullName>
    </recommendedName>
    <alternativeName>
        <fullName evidence="12">Sodium/proton antiporter NhaA</fullName>
    </alternativeName>
</protein>
<accession>A0ABQ4JXH5</accession>
<keyword evidence="4 12" id="KW-0050">Antiport</keyword>
<feature type="transmembrane region" description="Helical" evidence="12">
    <location>
        <begin position="84"/>
        <end position="102"/>
    </location>
</feature>
<feature type="transmembrane region" description="Helical" evidence="12">
    <location>
        <begin position="148"/>
        <end position="167"/>
    </location>
</feature>
<feature type="transmembrane region" description="Helical" evidence="12">
    <location>
        <begin position="228"/>
        <end position="244"/>
    </location>
</feature>
<feature type="transmembrane region" description="Helical" evidence="12">
    <location>
        <begin position="179"/>
        <end position="199"/>
    </location>
</feature>
<feature type="transmembrane region" description="Helical" evidence="12">
    <location>
        <begin position="314"/>
        <end position="332"/>
    </location>
</feature>
<evidence type="ECO:0000256" key="4">
    <source>
        <dbReference type="ARBA" id="ARBA00022449"/>
    </source>
</evidence>
<dbReference type="InterPro" id="IPR004670">
    <property type="entry name" value="NhaA"/>
</dbReference>
<comment type="similarity">
    <text evidence="2">In the N-terminal section; belongs to the NhaA Na(+)/H(+) (TC 2.A.33) antiporter family.</text>
</comment>
<comment type="subcellular location">
    <subcellularLocation>
        <location evidence="1">Cell inner membrane</location>
        <topology evidence="1">Multi-pass membrane protein</topology>
    </subcellularLocation>
    <subcellularLocation>
        <location evidence="12">Cell membrane</location>
        <topology evidence="12">Multi-pass membrane protein</topology>
    </subcellularLocation>
</comment>
<comment type="caution">
    <text evidence="15">The sequence shown here is derived from an EMBL/GenBank/DDBJ whole genome shotgun (WGS) entry which is preliminary data.</text>
</comment>
<keyword evidence="3 12" id="KW-0813">Transport</keyword>
<gene>
    <name evidence="15" type="primary">nhaA2</name>
    <name evidence="12" type="synonym">nhaA</name>
    <name evidence="15" type="ORF">Sar04_43810</name>
</gene>
<keyword evidence="16" id="KW-1185">Reference proteome</keyword>
<dbReference type="Proteomes" id="UP000677457">
    <property type="component" value="Unassembled WGS sequence"/>
</dbReference>
<evidence type="ECO:0000256" key="7">
    <source>
        <dbReference type="ARBA" id="ARBA00022989"/>
    </source>
</evidence>
<dbReference type="Pfam" id="PF13462">
    <property type="entry name" value="Thioredoxin_4"/>
    <property type="match status" value="1"/>
</dbReference>
<keyword evidence="10 12" id="KW-0472">Membrane</keyword>
<evidence type="ECO:0000256" key="11">
    <source>
        <dbReference type="ARBA" id="ARBA00023201"/>
    </source>
</evidence>
<dbReference type="HAMAP" id="MF_01844">
    <property type="entry name" value="NhaA"/>
    <property type="match status" value="1"/>
</dbReference>
<keyword evidence="8 12" id="KW-0915">Sodium</keyword>
<comment type="similarity">
    <text evidence="12">Belongs to the NhaA Na(+)/H(+) (TC 2.A.33) antiporter family.</text>
</comment>
<keyword evidence="11 12" id="KW-0739">Sodium transport</keyword>
<dbReference type="Pfam" id="PF06965">
    <property type="entry name" value="Na_H_antiport_1"/>
    <property type="match status" value="1"/>
</dbReference>
<feature type="compositionally biased region" description="Basic and acidic residues" evidence="13">
    <location>
        <begin position="634"/>
        <end position="643"/>
    </location>
</feature>
<evidence type="ECO:0000256" key="3">
    <source>
        <dbReference type="ARBA" id="ARBA00022448"/>
    </source>
</evidence>
<dbReference type="PROSITE" id="PS51352">
    <property type="entry name" value="THIOREDOXIN_2"/>
    <property type="match status" value="1"/>
</dbReference>
<dbReference type="InterPro" id="IPR023171">
    <property type="entry name" value="Na/H_antiporter_dom_sf"/>
</dbReference>
<dbReference type="InterPro" id="IPR036249">
    <property type="entry name" value="Thioredoxin-like_sf"/>
</dbReference>
<evidence type="ECO:0000256" key="13">
    <source>
        <dbReference type="SAM" id="MobiDB-lite"/>
    </source>
</evidence>
<feature type="transmembrane region" description="Helical" evidence="12">
    <location>
        <begin position="380"/>
        <end position="403"/>
    </location>
</feature>
<feature type="region of interest" description="Disordered" evidence="13">
    <location>
        <begin position="630"/>
        <end position="658"/>
    </location>
</feature>
<evidence type="ECO:0000256" key="9">
    <source>
        <dbReference type="ARBA" id="ARBA00023065"/>
    </source>
</evidence>